<dbReference type="EMBL" id="CP023324">
    <property type="protein sequence ID" value="ATY61551.1"/>
    <property type="molecule type" value="Genomic_DNA"/>
</dbReference>
<dbReference type="Proteomes" id="UP000323067">
    <property type="component" value="Chromosome vii"/>
</dbReference>
<dbReference type="OrthoDB" id="4672515at2759"/>
<protein>
    <submittedName>
        <fullName evidence="3">Cyanovirin-N</fullName>
    </submittedName>
</protein>
<dbReference type="VEuPathDB" id="FungiDB:A9K55_007293"/>
<gene>
    <name evidence="3" type="ORF">A9K55_007293</name>
</gene>
<dbReference type="InterPro" id="IPR036673">
    <property type="entry name" value="Cyanovirin-N_sf"/>
</dbReference>
<feature type="domain" description="Cyanovirin-N" evidence="2">
    <location>
        <begin position="48"/>
        <end position="133"/>
    </location>
</feature>
<dbReference type="AlphaFoldDB" id="A0A2H4SEK9"/>
<dbReference type="Pfam" id="PF08881">
    <property type="entry name" value="CVNH"/>
    <property type="match status" value="1"/>
</dbReference>
<feature type="chain" id="PRO_5014157859" evidence="1">
    <location>
        <begin position="17"/>
        <end position="137"/>
    </location>
</feature>
<name>A0A2H4SEK9_CORMI</name>
<evidence type="ECO:0000259" key="2">
    <source>
        <dbReference type="Pfam" id="PF08881"/>
    </source>
</evidence>
<dbReference type="InterPro" id="IPR011058">
    <property type="entry name" value="Cyanovirin-N"/>
</dbReference>
<accession>A0A2H4SEK9</accession>
<keyword evidence="1" id="KW-0732">Signal</keyword>
<sequence length="137" mass="14298">MLLDAVLLFASAGTAAMVRRGGCSGFAGTCGRAYAQNGTSGRPDADMSVFATYCLDRAGERHYNPAVLINDCLSNTFGQLTGGSGFAHSCRDFGIDPLGTRNLFHATCGDGSGHEKLTQINLNDVLCNLNGNLACSQ</sequence>
<dbReference type="SUPFAM" id="SSF51322">
    <property type="entry name" value="Cyanovirin-N"/>
    <property type="match status" value="1"/>
</dbReference>
<proteinExistence type="predicted"/>
<reference evidence="3 4" key="1">
    <citation type="journal article" date="2017" name="BMC Genomics">
        <title>Chromosome level assembly and secondary metabolite potential of the parasitic fungus Cordyceps militaris.</title>
        <authorList>
            <person name="Kramer G.J."/>
            <person name="Nodwell J.R."/>
        </authorList>
    </citation>
    <scope>NUCLEOTIDE SEQUENCE [LARGE SCALE GENOMIC DNA]</scope>
    <source>
        <strain evidence="3 4">ATCC 34164</strain>
    </source>
</reference>
<evidence type="ECO:0000313" key="4">
    <source>
        <dbReference type="Proteomes" id="UP000323067"/>
    </source>
</evidence>
<feature type="signal peptide" evidence="1">
    <location>
        <begin position="1"/>
        <end position="16"/>
    </location>
</feature>
<evidence type="ECO:0000313" key="3">
    <source>
        <dbReference type="EMBL" id="ATY61551.1"/>
    </source>
</evidence>
<dbReference type="Gene3D" id="2.30.60.10">
    <property type="entry name" value="Cyanovirin-N"/>
    <property type="match status" value="1"/>
</dbReference>
<organism evidence="3 4">
    <name type="scientific">Cordyceps militaris</name>
    <name type="common">Caterpillar fungus</name>
    <name type="synonym">Clavaria militaris</name>
    <dbReference type="NCBI Taxonomy" id="73501"/>
    <lineage>
        <taxon>Eukaryota</taxon>
        <taxon>Fungi</taxon>
        <taxon>Dikarya</taxon>
        <taxon>Ascomycota</taxon>
        <taxon>Pezizomycotina</taxon>
        <taxon>Sordariomycetes</taxon>
        <taxon>Hypocreomycetidae</taxon>
        <taxon>Hypocreales</taxon>
        <taxon>Cordycipitaceae</taxon>
        <taxon>Cordyceps</taxon>
    </lineage>
</organism>
<evidence type="ECO:0000256" key="1">
    <source>
        <dbReference type="SAM" id="SignalP"/>
    </source>
</evidence>